<organism evidence="2 3">
    <name type="scientific">Metabacillus halosaccharovorans</name>
    <dbReference type="NCBI Taxonomy" id="930124"/>
    <lineage>
        <taxon>Bacteria</taxon>
        <taxon>Bacillati</taxon>
        <taxon>Bacillota</taxon>
        <taxon>Bacilli</taxon>
        <taxon>Bacillales</taxon>
        <taxon>Bacillaceae</taxon>
        <taxon>Metabacillus</taxon>
    </lineage>
</organism>
<dbReference type="Pfam" id="PF13217">
    <property type="entry name" value="DUF4025"/>
    <property type="match status" value="1"/>
</dbReference>
<sequence length="70" mass="7711">MKKTNNSHSSQLAGKTYEVEDYKASNTLSSGLATTHEQASDAYMEGEVNAVIDNVEGEDIQVKREGYKNQ</sequence>
<dbReference type="InterPro" id="IPR025100">
    <property type="entry name" value="DUF4025"/>
</dbReference>
<evidence type="ECO:0000256" key="1">
    <source>
        <dbReference type="SAM" id="MobiDB-lite"/>
    </source>
</evidence>
<protein>
    <submittedName>
        <fullName evidence="2">YozQ family protein</fullName>
    </submittedName>
</protein>
<feature type="compositionally biased region" description="Polar residues" evidence="1">
    <location>
        <begin position="1"/>
        <end position="13"/>
    </location>
</feature>
<dbReference type="Proteomes" id="UP001526147">
    <property type="component" value="Unassembled WGS sequence"/>
</dbReference>
<name>A0ABT3DFP7_9BACI</name>
<reference evidence="2 3" key="1">
    <citation type="submission" date="2022-10" db="EMBL/GenBank/DDBJ databases">
        <title>Draft genome assembly of moderately radiation resistant bacterium Metabacillus halosaccharovorans.</title>
        <authorList>
            <person name="Pal S."/>
            <person name="Gopinathan A."/>
        </authorList>
    </citation>
    <scope>NUCLEOTIDE SEQUENCE [LARGE SCALE GENOMIC DNA]</scope>
    <source>
        <strain evidence="2 3">VITHBRA001</strain>
    </source>
</reference>
<comment type="caution">
    <text evidence="2">The sequence shown here is derived from an EMBL/GenBank/DDBJ whole genome shotgun (WGS) entry which is preliminary data.</text>
</comment>
<proteinExistence type="predicted"/>
<keyword evidence="3" id="KW-1185">Reference proteome</keyword>
<gene>
    <name evidence="2" type="ORF">OIH86_09465</name>
</gene>
<accession>A0ABT3DFP7</accession>
<evidence type="ECO:0000313" key="3">
    <source>
        <dbReference type="Proteomes" id="UP001526147"/>
    </source>
</evidence>
<feature type="region of interest" description="Disordered" evidence="1">
    <location>
        <begin position="1"/>
        <end position="21"/>
    </location>
</feature>
<dbReference type="RefSeq" id="WP_264142583.1">
    <property type="nucleotide sequence ID" value="NZ_JAOYEY010000035.1"/>
</dbReference>
<dbReference type="EMBL" id="JAOYEY010000035">
    <property type="protein sequence ID" value="MCV9885884.1"/>
    <property type="molecule type" value="Genomic_DNA"/>
</dbReference>
<evidence type="ECO:0000313" key="2">
    <source>
        <dbReference type="EMBL" id="MCV9885884.1"/>
    </source>
</evidence>